<protein>
    <submittedName>
        <fullName evidence="1">Uncharacterized protein</fullName>
    </submittedName>
</protein>
<proteinExistence type="predicted"/>
<accession>A0A2X1PWK2</accession>
<organism evidence="1 2">
    <name type="scientific">Haemophilus influenzae</name>
    <dbReference type="NCBI Taxonomy" id="727"/>
    <lineage>
        <taxon>Bacteria</taxon>
        <taxon>Pseudomonadati</taxon>
        <taxon>Pseudomonadota</taxon>
        <taxon>Gammaproteobacteria</taxon>
        <taxon>Pasteurellales</taxon>
        <taxon>Pasteurellaceae</taxon>
        <taxon>Haemophilus</taxon>
    </lineage>
</organism>
<evidence type="ECO:0000313" key="2">
    <source>
        <dbReference type="Proteomes" id="UP000249936"/>
    </source>
</evidence>
<sequence length="42" mass="4998">MKFGNFDLLETVDKDLYKYAKDAEYYIYKDAQIVLIKTTLLC</sequence>
<reference evidence="1 2" key="1">
    <citation type="submission" date="2018-06" db="EMBL/GenBank/DDBJ databases">
        <authorList>
            <consortium name="Pathogen Informatics"/>
            <person name="Doyle S."/>
        </authorList>
    </citation>
    <scope>NUCLEOTIDE SEQUENCE [LARGE SCALE GENOMIC DNA]</scope>
    <source>
        <strain evidence="1 2">NCTC11872</strain>
    </source>
</reference>
<gene>
    <name evidence="1" type="ORF">NCTC11872_01072</name>
</gene>
<dbReference type="EMBL" id="UASK01000005">
    <property type="protein sequence ID" value="SPX41463.1"/>
    <property type="molecule type" value="Genomic_DNA"/>
</dbReference>
<evidence type="ECO:0000313" key="1">
    <source>
        <dbReference type="EMBL" id="SPX41463.1"/>
    </source>
</evidence>
<dbReference type="Proteomes" id="UP000249936">
    <property type="component" value="Unassembled WGS sequence"/>
</dbReference>
<name>A0A2X1PWK2_HAEIF</name>
<dbReference type="AlphaFoldDB" id="A0A2X1PWK2"/>